<dbReference type="InterPro" id="IPR029044">
    <property type="entry name" value="Nucleotide-diphossugar_trans"/>
</dbReference>
<protein>
    <recommendedName>
        <fullName evidence="1">Glycosyltransferase 2-like domain-containing protein</fullName>
    </recommendedName>
</protein>
<comment type="caution">
    <text evidence="2">The sequence shown here is derived from an EMBL/GenBank/DDBJ whole genome shotgun (WGS) entry which is preliminary data.</text>
</comment>
<gene>
    <name evidence="2" type="ORF">B9Z37_02810</name>
</gene>
<sequence length="333" mass="36819">MGLGEKTTMRTQAKAFPATLFLFAYNQADTIVEAAMSCLGQVCEPIEIVLSDDCSTDNTFDQLCQLADKYEGLHTVSVRRNETNLGIARHYNQAVACAQSDLIIVAAGDDLSEPHRVQSVLQAWRESHGQLNLIASYATSIDKSGHALGLIQIGHLEQWPDAQTWCKKRPYVIGATFAFHKRLFKEFGPLASGVDYEDQVLSLRAAALGGGRTIPKPLIQYRQGGLSARVQGDPESLLIHASNKYRRQLAVYTQITQDLHTAGKPHLCQGKIAKYIQKSKTALALIARAPHNSTTSMLLFALRNPDRPGVIWSLLKLLWIKCPRIAIAFKQKI</sequence>
<organism evidence="2 3">
    <name type="scientific">Limnohabitans parvus II-B4</name>
    <dbReference type="NCBI Taxonomy" id="1293052"/>
    <lineage>
        <taxon>Bacteria</taxon>
        <taxon>Pseudomonadati</taxon>
        <taxon>Pseudomonadota</taxon>
        <taxon>Betaproteobacteria</taxon>
        <taxon>Burkholderiales</taxon>
        <taxon>Comamonadaceae</taxon>
        <taxon>Limnohabitans</taxon>
    </lineage>
</organism>
<dbReference type="OrthoDB" id="9802649at2"/>
<dbReference type="Pfam" id="PF00535">
    <property type="entry name" value="Glycos_transf_2"/>
    <property type="match status" value="1"/>
</dbReference>
<accession>A0A315EC06</accession>
<dbReference type="PANTHER" id="PTHR43685">
    <property type="entry name" value="GLYCOSYLTRANSFERASE"/>
    <property type="match status" value="1"/>
</dbReference>
<evidence type="ECO:0000313" key="3">
    <source>
        <dbReference type="Proteomes" id="UP000250790"/>
    </source>
</evidence>
<dbReference type="Gene3D" id="3.90.550.10">
    <property type="entry name" value="Spore Coat Polysaccharide Biosynthesis Protein SpsA, Chain A"/>
    <property type="match status" value="1"/>
</dbReference>
<feature type="domain" description="Glycosyltransferase 2-like" evidence="1">
    <location>
        <begin position="23"/>
        <end position="186"/>
    </location>
</feature>
<dbReference type="Proteomes" id="UP000250790">
    <property type="component" value="Unassembled WGS sequence"/>
</dbReference>
<reference evidence="2 3" key="1">
    <citation type="submission" date="2017-04" db="EMBL/GenBank/DDBJ databases">
        <title>Unexpected and diverse lifestyles within the genus Limnohabitans.</title>
        <authorList>
            <person name="Kasalicky V."/>
            <person name="Mehrshad M."/>
            <person name="Andrei S.-A."/>
            <person name="Salcher M."/>
            <person name="Kratochvilova H."/>
            <person name="Simek K."/>
            <person name="Ghai R."/>
        </authorList>
    </citation>
    <scope>NUCLEOTIDE SEQUENCE [LARGE SCALE GENOMIC DNA]</scope>
    <source>
        <strain evidence="2 3">II-B4</strain>
    </source>
</reference>
<dbReference type="InterPro" id="IPR001173">
    <property type="entry name" value="Glyco_trans_2-like"/>
</dbReference>
<evidence type="ECO:0000259" key="1">
    <source>
        <dbReference type="Pfam" id="PF00535"/>
    </source>
</evidence>
<dbReference type="PANTHER" id="PTHR43685:SF2">
    <property type="entry name" value="GLYCOSYLTRANSFERASE 2-LIKE DOMAIN-CONTAINING PROTEIN"/>
    <property type="match status" value="1"/>
</dbReference>
<evidence type="ECO:0000313" key="2">
    <source>
        <dbReference type="EMBL" id="PUE55506.1"/>
    </source>
</evidence>
<dbReference type="EMBL" id="NESN01000001">
    <property type="protein sequence ID" value="PUE55506.1"/>
    <property type="molecule type" value="Genomic_DNA"/>
</dbReference>
<dbReference type="InterPro" id="IPR050834">
    <property type="entry name" value="Glycosyltransf_2"/>
</dbReference>
<keyword evidence="3" id="KW-1185">Reference proteome</keyword>
<dbReference type="AlphaFoldDB" id="A0A315EC06"/>
<proteinExistence type="predicted"/>
<dbReference type="RefSeq" id="WP_108311497.1">
    <property type="nucleotide sequence ID" value="NZ_NESN01000001.1"/>
</dbReference>
<dbReference type="SUPFAM" id="SSF53448">
    <property type="entry name" value="Nucleotide-diphospho-sugar transferases"/>
    <property type="match status" value="1"/>
</dbReference>
<name>A0A315EC06_9BURK</name>